<proteinExistence type="predicted"/>
<evidence type="ECO:0000313" key="3">
    <source>
        <dbReference type="EMBL" id="MDG0817623.1"/>
    </source>
</evidence>
<evidence type="ECO:0000259" key="2">
    <source>
        <dbReference type="PROSITE" id="PS51688"/>
    </source>
</evidence>
<gene>
    <name evidence="3" type="ORF">NWE73_14680</name>
</gene>
<organism evidence="3 4">
    <name type="scientific">Bdellovibrio svalbardensis</name>
    <dbReference type="NCBI Taxonomy" id="2972972"/>
    <lineage>
        <taxon>Bacteria</taxon>
        <taxon>Pseudomonadati</taxon>
        <taxon>Bdellovibrionota</taxon>
        <taxon>Bdellovibrionia</taxon>
        <taxon>Bdellovibrionales</taxon>
        <taxon>Pseudobdellovibrionaceae</taxon>
        <taxon>Bdellovibrio</taxon>
    </lineage>
</organism>
<evidence type="ECO:0000256" key="1">
    <source>
        <dbReference type="SAM" id="Coils"/>
    </source>
</evidence>
<sequence length="1874" mass="187648">MERLMNFFGIIAQKSDLLKQMIKQPLLLKRLRLSIAFSTSVLFFFFLPLTKTHAAPAVLTYQGRILNTNGTPLEYSSVSFLFQIMDPLGQCLIYQEQLSGINMVNSGGVFDVPIGTGSIQYPLGATSILNAFNNTSLLSCGTCTLSGATYSCSNSSSTYQASSGDLRKLRVSFYDGSSWKTIAPDNVIRSVPFAGYAASAEKLGTNVATDFLTKAGLPNCSAGTFLSWNSSTSTMTCSAAGGGTITGVTSGTGLSGGGTSGNVTIDLANTTVTAGTYGSSTSVPTFTVNAQGQLTAAGSVTISGVAPGGGASGDLSGTYPGPTVAKIQGIAVSSTTPSAIGQVLRYGGTQYSPAFLGIGDIRSTVTPFGGAFTATACSISQTLYYQSATDTFQCQSIGGLPATAITSGSFAAAQMPAFTGDATSPAGSTNLTLANSGVTAGTYTSVTVNAKGLITAGNSPTTLAGYGISDGIQNIGGTPSVQTGTFASRPAFGIAGRLYIASDNNTLYRDTGSAWVAIGDGAGTGTVTSITAGTGLTGGTISTSGTIGLGTELTGLNGLSTTGFVKRTGAGTYTTAAASLTGDVSGILPVANGGTNSSTALTGNKVMVSSGGAIVEATAITANRALISDANGIPTHSTVTNTELGYLSGVTSAVQTQINGAALLAGRTGGQVLNGGTAASNSLTLDSTANATKGYVLLNPTGGNVGIGTATPAIKLDVAGAVRVGTDATVCAAGVAGAIRYNGGNVEYCNGTSWTAFAASGSGITSLNGLTGNTQTFAIGTSGNSPAFSSATTTHTLNIPMASVASVTAGLISKTDYDNFNTKLGTASTFSGDVSGTSSTMSVDKIKGKAVSATAPTDTQFLVYNNGATQYAPVSMSGDATMANTGAVTLKNTGTAGTYTKVTTDAQGRVTSGTTLVAADIPGLDWAKITSGKPTTLGGYAITDGVQNNGGTPSMQTGTLAARPAFGTAGRLYIASDNNTLYRDTGAAWIAIGDGVGAGTVTSITAGTGLTGGTITTSGTIGLGTELTGLNGLSTTGFVKRTGAGAYTTAAASLTADVSGVLPIANGGTNSSTALTNNQLMYSGAGAIKELGAMTDGQIVVGKNASAPQIVTMSGDVTVSNTGVTTVGKVNGTTVTGVGLANNNILQNTSGSAITANNVLLSNGTATGVTALTSPASGVLTSSGTVPTWSASLPATMGGTGQTSFAVGDLLYASTTTAMSRLPASTSGYVLTSNGVGSAPSWQAFSAGDFKSDGSISMTGPLKASTGTATDPSITFSSDANTGLYSGGAGLLEMTTAGVLRFEVSSVGFLSPSVNGPKLTSAAGTAALPAFAFNGNTNSGMWSPGANALAFSSNGAERVRIDSTGNFGIGTNAPAALLDISSSNRTKIGFTNTSAASGSRAFAIENSGDMLKFNATSDDYNTAQGALFLSRNRKIAIGPIVGASIPYDLTLSGYSANKTIGIERTANSTQNGGNGNGISLLAGGATAGLTDKDGGSLIFSTGISTGAGSASITFKTTPSGATGATDNNPATRMIIDGAGNVGMGTTAPSYPLDVTGNVGTGSRIAMDRDGALNSFIRARGTDTEPASIAYGFHSTATGTVDKLMLQTSGVQRMTVDSSGNVGIGTTAPSTLLSVDYPSAANGANTNIARFSGGTDATLGPLGLAIWVSPSATATNRVIGLGVGDSTGARSLALNVNSNGAAGMVGIGTAAPSYTLHVVGSAGLSSGTAWINASDIRLKDIQGDYEYGLKEVLKLHTVRYNYKKGNALGLPSDQNKTGFIAQEVQSVIPDAVHRRIDGYLELNVDPIHWAVVNAIKDLYRKYLAPLMANDQTQDRKIASLEARAEKAEKENTQLKQKNIELEDRLTRIEKILKSK</sequence>
<keyword evidence="1" id="KW-0175">Coiled coil</keyword>
<dbReference type="RefSeq" id="WP_277579095.1">
    <property type="nucleotide sequence ID" value="NZ_JANRMI010000004.1"/>
</dbReference>
<dbReference type="Pfam" id="PF13884">
    <property type="entry name" value="Peptidase_S74"/>
    <property type="match status" value="1"/>
</dbReference>
<comment type="caution">
    <text evidence="3">The sequence shown here is derived from an EMBL/GenBank/DDBJ whole genome shotgun (WGS) entry which is preliminary data.</text>
</comment>
<dbReference type="PROSITE" id="PS51688">
    <property type="entry name" value="ICA"/>
    <property type="match status" value="1"/>
</dbReference>
<reference evidence="3" key="1">
    <citation type="submission" date="2022-08" db="EMBL/GenBank/DDBJ databases">
        <title>Novel Bdellovibrio Species Isolated from Svalbard: Designation Bdellovibrio svalbardensis.</title>
        <authorList>
            <person name="Mitchell R.J."/>
            <person name="Choi S.Y."/>
        </authorList>
    </citation>
    <scope>NUCLEOTIDE SEQUENCE</scope>
    <source>
        <strain evidence="3">PAP01</strain>
    </source>
</reference>
<dbReference type="Proteomes" id="UP001152321">
    <property type="component" value="Unassembled WGS sequence"/>
</dbReference>
<name>A0ABT6DR31_9BACT</name>
<dbReference type="InterPro" id="IPR030392">
    <property type="entry name" value="S74_ICA"/>
</dbReference>
<accession>A0ABT6DR31</accession>
<evidence type="ECO:0000313" key="4">
    <source>
        <dbReference type="Proteomes" id="UP001152321"/>
    </source>
</evidence>
<keyword evidence="4" id="KW-1185">Reference proteome</keyword>
<feature type="domain" description="Peptidase S74" evidence="2">
    <location>
        <begin position="1733"/>
        <end position="1843"/>
    </location>
</feature>
<dbReference type="EMBL" id="JANRMI010000004">
    <property type="protein sequence ID" value="MDG0817623.1"/>
    <property type="molecule type" value="Genomic_DNA"/>
</dbReference>
<protein>
    <submittedName>
        <fullName evidence="3">Tail fiber domain-containing protein</fullName>
    </submittedName>
</protein>
<feature type="coiled-coil region" evidence="1">
    <location>
        <begin position="1829"/>
        <end position="1870"/>
    </location>
</feature>